<comment type="caution">
    <text evidence="3">The sequence shown here is derived from an EMBL/GenBank/DDBJ whole genome shotgun (WGS) entry which is preliminary data.</text>
</comment>
<feature type="domain" description="Helicase ATP-binding" evidence="2">
    <location>
        <begin position="110"/>
        <end position="284"/>
    </location>
</feature>
<gene>
    <name evidence="3" type="ORF">FXF03_02320</name>
</gene>
<dbReference type="InterPro" id="IPR049730">
    <property type="entry name" value="SNF2/RAD54-like_C"/>
</dbReference>
<dbReference type="PANTHER" id="PTHR45766">
    <property type="entry name" value="DNA ANNEALING HELICASE AND ENDONUCLEASE ZRANB3 FAMILY MEMBER"/>
    <property type="match status" value="1"/>
</dbReference>
<keyword evidence="3" id="KW-0347">Helicase</keyword>
<dbReference type="Gene3D" id="3.40.50.300">
    <property type="entry name" value="P-loop containing nucleotide triphosphate hydrolases"/>
    <property type="match status" value="2"/>
</dbReference>
<dbReference type="InterPro" id="IPR014001">
    <property type="entry name" value="Helicase_ATP-bd"/>
</dbReference>
<evidence type="ECO:0000256" key="1">
    <source>
        <dbReference type="ARBA" id="ARBA00022801"/>
    </source>
</evidence>
<dbReference type="EMBL" id="VSIJ01000005">
    <property type="protein sequence ID" value="TXX67436.1"/>
    <property type="molecule type" value="Genomic_DNA"/>
</dbReference>
<evidence type="ECO:0000259" key="2">
    <source>
        <dbReference type="SMART" id="SM00487"/>
    </source>
</evidence>
<keyword evidence="3" id="KW-0067">ATP-binding</keyword>
<evidence type="ECO:0000313" key="3">
    <source>
        <dbReference type="EMBL" id="TXX67436.1"/>
    </source>
</evidence>
<dbReference type="AlphaFoldDB" id="A0ABD7STZ9"/>
<accession>A0ABD7STZ9</accession>
<proteinExistence type="predicted"/>
<dbReference type="PANTHER" id="PTHR45766:SF6">
    <property type="entry name" value="SWI_SNF-RELATED MATRIX-ASSOCIATED ACTIN-DEPENDENT REGULATOR OF CHROMATIN SUBFAMILY A-LIKE PROTEIN 1"/>
    <property type="match status" value="1"/>
</dbReference>
<dbReference type="GO" id="GO:0016787">
    <property type="term" value="F:hydrolase activity"/>
    <property type="evidence" value="ECO:0007669"/>
    <property type="project" value="UniProtKB-KW"/>
</dbReference>
<keyword evidence="3" id="KW-0547">Nucleotide-binding</keyword>
<dbReference type="SMART" id="SM00487">
    <property type="entry name" value="DEXDc"/>
    <property type="match status" value="1"/>
</dbReference>
<keyword evidence="1" id="KW-0378">Hydrolase</keyword>
<protein>
    <submittedName>
        <fullName evidence="3">ATP-dependent helicase</fullName>
    </submittedName>
</protein>
<dbReference type="Proteomes" id="UP000323819">
    <property type="component" value="Unassembled WGS sequence"/>
</dbReference>
<evidence type="ECO:0000313" key="4">
    <source>
        <dbReference type="Proteomes" id="UP000323819"/>
    </source>
</evidence>
<name>A0ABD7STZ9_VIBCL</name>
<dbReference type="InterPro" id="IPR027417">
    <property type="entry name" value="P-loop_NTPase"/>
</dbReference>
<reference evidence="3 4" key="1">
    <citation type="submission" date="2019-06" db="EMBL/GenBank/DDBJ databases">
        <title>Vibrio cholerae phylogeny based on whole-genome sequencing reveals genetic diversity and population strucutre.</title>
        <authorList>
            <person name="Zhiqiu Y."/>
            <person name="Bin L."/>
            <person name="Lingyan J."/>
        </authorList>
    </citation>
    <scope>NUCLEOTIDE SEQUENCE [LARGE SCALE GENOMIC DNA]</scope>
    <source>
        <strain evidence="3 4">N2814</strain>
    </source>
</reference>
<dbReference type="SUPFAM" id="SSF52540">
    <property type="entry name" value="P-loop containing nucleoside triphosphate hydrolases"/>
    <property type="match status" value="2"/>
</dbReference>
<organism evidence="3 4">
    <name type="scientific">Vibrio cholerae</name>
    <dbReference type="NCBI Taxonomy" id="666"/>
    <lineage>
        <taxon>Bacteria</taxon>
        <taxon>Pseudomonadati</taxon>
        <taxon>Pseudomonadota</taxon>
        <taxon>Gammaproteobacteria</taxon>
        <taxon>Vibrionales</taxon>
        <taxon>Vibrionaceae</taxon>
        <taxon>Vibrio</taxon>
    </lineage>
</organism>
<dbReference type="CDD" id="cd18793">
    <property type="entry name" value="SF2_C_SNF"/>
    <property type="match status" value="1"/>
</dbReference>
<sequence>MELIKKKYGELQLVDNKWQITNLEPHVCIKLKNVFTRIPSHAAKVFTLQNTPDVAADLLWFIDRYPLKISSDADFQELQRQNNEFWTVQRMSEALLVPDYVPSEREGLLPGQVLRSYQRLAIDFVQLNKKVLVVYDVGLGKSYIGLGIALIEGILPIAIVMDPHLQEQWYEKAISFLGLTIHKIKGNTPYQLPSADVYLFKYTQLAPWVDVLCAGWLNGIIYDEVQNLRTGEDKSNRNAAAAQINRMMEYVVGMTATLIYNYGIEAYNIVNSIRPGALGTIQEFQREWCVKEPGQSSNKGIVADPDALGAYLRECNILIRKTKADVGQESKQLAPHIEWLEPNLKAVAEMEKLAEKLAIKTLTGTFNERGLAARDFDLKMRELTGIAKAHAVAAYVRMFIESGTPVLLFGWHHSVYQIWAEELSDLNPLFYTGAETATQKERNKKAFINGESDLIIMSLRSGAGVDGLQHRCSTAIIGEEDWSPQVVIQDTGRLDRDGQKEPVFVFHAVTNYGSDPLMLSMLGIKSEQARGIQDPGSTVIEKQADVDRIKILAAQYLKSKGITIPEAKSLAERAEELTALKELI</sequence>
<dbReference type="RefSeq" id="WP_044125932.1">
    <property type="nucleotide sequence ID" value="NZ_JIDO01000002.1"/>
</dbReference>
<dbReference type="GO" id="GO:0004386">
    <property type="term" value="F:helicase activity"/>
    <property type="evidence" value="ECO:0007669"/>
    <property type="project" value="UniProtKB-KW"/>
</dbReference>